<dbReference type="SMART" id="SM00249">
    <property type="entry name" value="PHD"/>
    <property type="match status" value="1"/>
</dbReference>
<dbReference type="InterPro" id="IPR013637">
    <property type="entry name" value="Lys_sp_deMease-like_dom"/>
</dbReference>
<keyword evidence="4" id="KW-0862">Zinc</keyword>
<feature type="compositionally biased region" description="Low complexity" evidence="7">
    <location>
        <begin position="57"/>
        <end position="66"/>
    </location>
</feature>
<accession>T0R4G6</accession>
<evidence type="ECO:0000256" key="5">
    <source>
        <dbReference type="ARBA" id="ARBA00023242"/>
    </source>
</evidence>
<dbReference type="SUPFAM" id="SSF57903">
    <property type="entry name" value="FYVE/PHD zinc finger"/>
    <property type="match status" value="1"/>
</dbReference>
<evidence type="ECO:0000256" key="7">
    <source>
        <dbReference type="SAM" id="MobiDB-lite"/>
    </source>
</evidence>
<dbReference type="InterPro" id="IPR000949">
    <property type="entry name" value="ELM2_dom"/>
</dbReference>
<dbReference type="InterPro" id="IPR019786">
    <property type="entry name" value="Zinc_finger_PHD-type_CS"/>
</dbReference>
<evidence type="ECO:0000256" key="4">
    <source>
        <dbReference type="ARBA" id="ARBA00022833"/>
    </source>
</evidence>
<evidence type="ECO:0000256" key="6">
    <source>
        <dbReference type="PROSITE-ProRule" id="PRU00146"/>
    </source>
</evidence>
<feature type="domain" description="ELM2" evidence="9">
    <location>
        <begin position="40"/>
        <end position="160"/>
    </location>
</feature>
<feature type="region of interest" description="Disordered" evidence="7">
    <location>
        <begin position="1610"/>
        <end position="1686"/>
    </location>
</feature>
<evidence type="ECO:0000259" key="9">
    <source>
        <dbReference type="PROSITE" id="PS51156"/>
    </source>
</evidence>
<feature type="compositionally biased region" description="Acidic residues" evidence="7">
    <location>
        <begin position="73"/>
        <end position="85"/>
    </location>
</feature>
<reference evidence="10 11" key="1">
    <citation type="submission" date="2012-04" db="EMBL/GenBank/DDBJ databases">
        <title>The Genome Sequence of Saprolegnia declina VS20.</title>
        <authorList>
            <consortium name="The Broad Institute Genome Sequencing Platform"/>
            <person name="Russ C."/>
            <person name="Nusbaum C."/>
            <person name="Tyler B."/>
            <person name="van West P."/>
            <person name="Dieguez-Uribeondo J."/>
            <person name="de Bruijn I."/>
            <person name="Tripathy S."/>
            <person name="Jiang R."/>
            <person name="Young S.K."/>
            <person name="Zeng Q."/>
            <person name="Gargeya S."/>
            <person name="Fitzgerald M."/>
            <person name="Haas B."/>
            <person name="Abouelleil A."/>
            <person name="Alvarado L."/>
            <person name="Arachchi H.M."/>
            <person name="Berlin A."/>
            <person name="Chapman S.B."/>
            <person name="Goldberg J."/>
            <person name="Griggs A."/>
            <person name="Gujja S."/>
            <person name="Hansen M."/>
            <person name="Howarth C."/>
            <person name="Imamovic A."/>
            <person name="Larimer J."/>
            <person name="McCowen C."/>
            <person name="Montmayeur A."/>
            <person name="Murphy C."/>
            <person name="Neiman D."/>
            <person name="Pearson M."/>
            <person name="Priest M."/>
            <person name="Roberts A."/>
            <person name="Saif S."/>
            <person name="Shea T."/>
            <person name="Sisk P."/>
            <person name="Sykes S."/>
            <person name="Wortman J."/>
            <person name="Nusbaum C."/>
            <person name="Birren B."/>
        </authorList>
    </citation>
    <scope>NUCLEOTIDE SEQUENCE [LARGE SCALE GENOMIC DNA]</scope>
    <source>
        <strain evidence="10 11">VS20</strain>
    </source>
</reference>
<dbReference type="VEuPathDB" id="FungiDB:SDRG_01230"/>
<keyword evidence="11" id="KW-1185">Reference proteome</keyword>
<gene>
    <name evidence="10" type="ORF">SDRG_01230</name>
</gene>
<evidence type="ECO:0000259" key="8">
    <source>
        <dbReference type="PROSITE" id="PS50016"/>
    </source>
</evidence>
<dbReference type="Proteomes" id="UP000030762">
    <property type="component" value="Unassembled WGS sequence"/>
</dbReference>
<evidence type="ECO:0000256" key="2">
    <source>
        <dbReference type="ARBA" id="ARBA00022723"/>
    </source>
</evidence>
<dbReference type="Pfam" id="PF08429">
    <property type="entry name" value="PLU-1"/>
    <property type="match status" value="1"/>
</dbReference>
<feature type="compositionally biased region" description="Basic and acidic residues" evidence="7">
    <location>
        <begin position="1658"/>
        <end position="1674"/>
    </location>
</feature>
<dbReference type="OMA" id="LECADEW"/>
<dbReference type="GeneID" id="19941957"/>
<dbReference type="EMBL" id="JH767134">
    <property type="protein sequence ID" value="EQC41255.1"/>
    <property type="molecule type" value="Genomic_DNA"/>
</dbReference>
<evidence type="ECO:0000256" key="3">
    <source>
        <dbReference type="ARBA" id="ARBA00022771"/>
    </source>
</evidence>
<feature type="region of interest" description="Disordered" evidence="7">
    <location>
        <begin position="1"/>
        <end position="35"/>
    </location>
</feature>
<dbReference type="CDD" id="cd15560">
    <property type="entry name" value="PHD2_3_BPTF"/>
    <property type="match status" value="1"/>
</dbReference>
<evidence type="ECO:0008006" key="12">
    <source>
        <dbReference type="Google" id="ProtNLM"/>
    </source>
</evidence>
<dbReference type="GO" id="GO:0045893">
    <property type="term" value="P:positive regulation of DNA-templated transcription"/>
    <property type="evidence" value="ECO:0007669"/>
    <property type="project" value="TreeGrafter"/>
</dbReference>
<dbReference type="InterPro" id="IPR001965">
    <property type="entry name" value="Znf_PHD"/>
</dbReference>
<dbReference type="InterPro" id="IPR019787">
    <property type="entry name" value="Znf_PHD-finger"/>
</dbReference>
<feature type="region of interest" description="Disordered" evidence="7">
    <location>
        <begin position="1313"/>
        <end position="1390"/>
    </location>
</feature>
<dbReference type="PROSITE" id="PS51156">
    <property type="entry name" value="ELM2"/>
    <property type="match status" value="1"/>
</dbReference>
<dbReference type="OrthoDB" id="784962at2759"/>
<dbReference type="PANTHER" id="PTHR46174">
    <property type="entry name" value="CXXC-TYPE ZINC FINGER PROTEIN 1"/>
    <property type="match status" value="1"/>
</dbReference>
<dbReference type="InterPro" id="IPR037869">
    <property type="entry name" value="Spp1/CFP1"/>
</dbReference>
<protein>
    <recommendedName>
        <fullName evidence="12">PHD-type domain-containing protein</fullName>
    </recommendedName>
</protein>
<dbReference type="InterPro" id="IPR011011">
    <property type="entry name" value="Znf_FYVE_PHD"/>
</dbReference>
<dbReference type="GO" id="GO:0048188">
    <property type="term" value="C:Set1C/COMPASS complex"/>
    <property type="evidence" value="ECO:0007669"/>
    <property type="project" value="InterPro"/>
</dbReference>
<dbReference type="PANTHER" id="PTHR46174:SF1">
    <property type="entry name" value="CXXC-TYPE ZINC FINGER PROTEIN 1"/>
    <property type="match status" value="1"/>
</dbReference>
<dbReference type="eggNOG" id="KOG1633">
    <property type="taxonomic scope" value="Eukaryota"/>
</dbReference>
<feature type="compositionally biased region" description="Basic residues" evidence="7">
    <location>
        <begin position="1349"/>
        <end position="1369"/>
    </location>
</feature>
<feature type="region of interest" description="Disordered" evidence="7">
    <location>
        <begin position="49"/>
        <end position="96"/>
    </location>
</feature>
<dbReference type="Pfam" id="PF00628">
    <property type="entry name" value="PHD"/>
    <property type="match status" value="1"/>
</dbReference>
<comment type="subcellular location">
    <subcellularLocation>
        <location evidence="1">Nucleus</location>
    </subcellularLocation>
</comment>
<dbReference type="InterPro" id="IPR013083">
    <property type="entry name" value="Znf_RING/FYVE/PHD"/>
</dbReference>
<feature type="domain" description="PHD-type" evidence="8">
    <location>
        <begin position="1149"/>
        <end position="1198"/>
    </location>
</feature>
<name>T0R4G6_SAPDV</name>
<evidence type="ECO:0000313" key="11">
    <source>
        <dbReference type="Proteomes" id="UP000030762"/>
    </source>
</evidence>
<dbReference type="PROSITE" id="PS50016">
    <property type="entry name" value="ZF_PHD_2"/>
    <property type="match status" value="1"/>
</dbReference>
<evidence type="ECO:0000313" key="10">
    <source>
        <dbReference type="EMBL" id="EQC41255.1"/>
    </source>
</evidence>
<keyword evidence="3 6" id="KW-0863">Zinc-finger</keyword>
<dbReference type="Gene3D" id="3.30.40.10">
    <property type="entry name" value="Zinc/RING finger domain, C3HC4 (zinc finger)"/>
    <property type="match status" value="1"/>
</dbReference>
<proteinExistence type="predicted"/>
<dbReference type="GO" id="GO:0008270">
    <property type="term" value="F:zinc ion binding"/>
    <property type="evidence" value="ECO:0007669"/>
    <property type="project" value="UniProtKB-KW"/>
</dbReference>
<dbReference type="STRING" id="1156394.T0R4G6"/>
<organism evidence="10 11">
    <name type="scientific">Saprolegnia diclina (strain VS20)</name>
    <dbReference type="NCBI Taxonomy" id="1156394"/>
    <lineage>
        <taxon>Eukaryota</taxon>
        <taxon>Sar</taxon>
        <taxon>Stramenopiles</taxon>
        <taxon>Oomycota</taxon>
        <taxon>Saprolegniomycetes</taxon>
        <taxon>Saprolegniales</taxon>
        <taxon>Saprolegniaceae</taxon>
        <taxon>Saprolegnia</taxon>
    </lineage>
</organism>
<sequence length="1686" mass="184783">MAERADGDLVAGKKRRAQDADKGAGPWPPTAVSAGPAFVPKVRLGKRYQATIPPLQSASDGAATTARARRADDDDDENDDGDIEMDPSSVSASPSIPHQVYSMAALKGDKHVDKYIKFATSLCNGYMHGTVHATTANALSYLHRHGNDPVSAACHLYAAHGFAMLPEPRATDDANAKKSQKAKIQEWMVRALTVIGHDVIDDTSVREMQELVRSCPPSEAESKELYVLKATLQRVDDWQQACVDLGGRKCTVADIQALLYTAKDLRCVLSERDVLSARVAAFEDAKSSLFKTMYDRPKGRKMVKIDLRTLKELLGHVQQYAIHFGQEDTLERIISDAEDLEAQISSLLAMEKVSVPAIRDILARVEGVPVDLQSIVEPLKSKMVSAQKWLERARKCIPPTKRQSSRNMQEAGRSKMDLSTVHDLVKNAPIDDQSSEMQEMEDLLAYADEWSSRVQSAIADANVATISVDALRELLDEGHDMPVVMEQTSHLAAIIEGREWVDEATQALAEKSSLDRLRHIIKDAQKLRKRMHPTSRELWKPSVEAEMLVCIEQADAWLSELHELLGSATCARLFAGESSRVKGPKHTVATKPSVAAVQAKLSEATSLRVDVSAYIEPLEGLLGKCAELEALCAASLDTTDGDQAFQKALAALEALDAFACYVAKTDDLRAAVVTSRDWLTRVRAICNAKQVSGRRLTKRSSTSGNDHGVSADVLMALQAQCDSLVYRFPDDEAALAAEMAASVTWQARVQDWFTDSVPSLLAACDTLRSMDTQYVAARRASWDRLQLRIAAAPSSPLQAAVSNAAEMTEENQDMEDKVDVRCDATPVPMIAHTTELPSLDSSIVVDIVRILSGTRQKESSDAATSTVDWRPIADAIETGLGYIAALETRVKDDEPEVETSDAEKDAVHIVEAAAARALELLGQSNASIATTEASMLQALVKALDWFSDARAVIQGENVHTLTKIVETGSALMASSSLPSSHLWNASLFWPLPLLETQRTDTQAWITSLESRLNSNAFPLQDVETAIAQADALQADDRVLWVELKKTKMWLLKAKKTLKPRISTSTRMPLHAASALVEDGSKLKVIATAWRHLHTHVVQASAWEERLKASGLDAGHAKVAVLVDLLHEYTTGRFLVDFDMHRDVLVSATEQYCICRQPYDGLMIGCDLCDDWFHDTCIGLSKEKAEKVEDYVCPSCGLLQELKHLLDGIDGSTKQLFELEDKAHEKAFSVAMRKVKKEERDVDKAHVAVMELQAQVTAIGQHVQYLEKMHEETPPKYLPSIALPFPQHPSPTGMQPLYKASSYAAPMLRSPYHNHASGSSMSSLPPLQPLPSIMAKTNGLPPLLVDHHSSMYHHHSHHPPHHHPPHHPPPPHHAPIQSKPMDAAPSASGTTPQEIELTRFKMEHYKLKQLAAEAEVTLEKGKERAVAARGGIETLISNRDVLLPQAQAWWRMACAHLASLVTEKEAFDLKQLRVVASMCEPYKATFTSVALMQKVLVTIPWTVEAVSLLHGHPKPAYEGLDRVLSESSHDPKALSALRGVLTRMDAWVSKTKKIVAKLVNTGKKLENAKIQVVLNEYMKLPLTCPWGARLQSFMADVAEWEASGATPVLMPTLSITPPSSPVATAPKRKAKPSSGSNPKRVKCEDDVSKRSKAKAAKAKKAESAKCGDDDAHMSDVAEAPPPPPSAP</sequence>
<keyword evidence="2" id="KW-0479">Metal-binding</keyword>
<dbReference type="PROSITE" id="PS01359">
    <property type="entry name" value="ZF_PHD_1"/>
    <property type="match status" value="1"/>
</dbReference>
<dbReference type="InParanoid" id="T0R4G6"/>
<evidence type="ECO:0000256" key="1">
    <source>
        <dbReference type="ARBA" id="ARBA00004123"/>
    </source>
</evidence>
<keyword evidence="5" id="KW-0539">Nucleus</keyword>
<dbReference type="RefSeq" id="XP_008604969.1">
    <property type="nucleotide sequence ID" value="XM_008606747.1"/>
</dbReference>